<dbReference type="eggNOG" id="ENOG5032CRI">
    <property type="taxonomic scope" value="Bacteria"/>
</dbReference>
<dbReference type="AlphaFoldDB" id="A0A075V1V8"/>
<organism evidence="3 4">
    <name type="scientific">Amycolatopsis japonica</name>
    <dbReference type="NCBI Taxonomy" id="208439"/>
    <lineage>
        <taxon>Bacteria</taxon>
        <taxon>Bacillati</taxon>
        <taxon>Actinomycetota</taxon>
        <taxon>Actinomycetes</taxon>
        <taxon>Pseudonocardiales</taxon>
        <taxon>Pseudonocardiaceae</taxon>
        <taxon>Amycolatopsis</taxon>
        <taxon>Amycolatopsis japonica group</taxon>
    </lineage>
</organism>
<dbReference type="InterPro" id="IPR046259">
    <property type="entry name" value="DUF6292"/>
</dbReference>
<proteinExistence type="predicted"/>
<evidence type="ECO:0000313" key="4">
    <source>
        <dbReference type="Proteomes" id="UP000028492"/>
    </source>
</evidence>
<reference evidence="3 4" key="1">
    <citation type="journal article" date="2014" name="J. Biotechnol.">
        <title>Complete genome sequence of the actinobacterium Amycolatopsis japonica MG417-CF17(T) (=DSM 44213T) producing (S,S)-N,N'-ethylenediaminedisuccinic acid.</title>
        <authorList>
            <person name="Stegmann E."/>
            <person name="Albersmeier A."/>
            <person name="Spohn M."/>
            <person name="Gert H."/>
            <person name="Weber T."/>
            <person name="Wohlleben W."/>
            <person name="Kalinowski J."/>
            <person name="Ruckert C."/>
        </authorList>
    </citation>
    <scope>NUCLEOTIDE SEQUENCE [LARGE SCALE GENOMIC DNA]</scope>
    <source>
        <strain evidence="4">MG417-CF17 (DSM 44213)</strain>
    </source>
</reference>
<name>A0A075V1V8_9PSEU</name>
<dbReference type="Pfam" id="PF19809">
    <property type="entry name" value="DUF6292"/>
    <property type="match status" value="1"/>
</dbReference>
<accession>A0A075V1V8</accession>
<protein>
    <recommendedName>
        <fullName evidence="2">DUF6292 domain-containing protein</fullName>
    </recommendedName>
</protein>
<keyword evidence="4" id="KW-1185">Reference proteome</keyword>
<dbReference type="STRING" id="208439.AJAP_31695"/>
<dbReference type="KEGG" id="aja:AJAP_31695"/>
<feature type="domain" description="DUF6292" evidence="2">
    <location>
        <begin position="21"/>
        <end position="107"/>
    </location>
</feature>
<dbReference type="Proteomes" id="UP000028492">
    <property type="component" value="Chromosome"/>
</dbReference>
<evidence type="ECO:0000313" key="3">
    <source>
        <dbReference type="EMBL" id="AIG79158.1"/>
    </source>
</evidence>
<dbReference type="HOGENOM" id="CLU_1425300_0_0_11"/>
<gene>
    <name evidence="3" type="ORF">AJAP_31695</name>
</gene>
<sequence>MAVMEHPEPDARTLERALGAYVRAVAAAVGVPDESTTVEISDTATAYLGLPRRWPGRPGHDVMLVWNERRGWSLAVETDPGAAPIVLAHHGDDVVPAPDAVARFVADTAVGRPPGHAPAEPPAAVPRRVLAERLRPYLGDTPDGCRGPAPGCSTGPRGHPPGGMLGEQRARTPLSPGRPRARPPPGAGSS</sequence>
<evidence type="ECO:0000256" key="1">
    <source>
        <dbReference type="SAM" id="MobiDB-lite"/>
    </source>
</evidence>
<evidence type="ECO:0000259" key="2">
    <source>
        <dbReference type="Pfam" id="PF19809"/>
    </source>
</evidence>
<feature type="region of interest" description="Disordered" evidence="1">
    <location>
        <begin position="137"/>
        <end position="190"/>
    </location>
</feature>
<dbReference type="EMBL" id="CP008953">
    <property type="protein sequence ID" value="AIG79158.1"/>
    <property type="molecule type" value="Genomic_DNA"/>
</dbReference>